<evidence type="ECO:0000256" key="1">
    <source>
        <dbReference type="SAM" id="Phobius"/>
    </source>
</evidence>
<accession>A4TV65</accession>
<feature type="transmembrane region" description="Helical" evidence="1">
    <location>
        <begin position="121"/>
        <end position="145"/>
    </location>
</feature>
<dbReference type="AlphaFoldDB" id="A4TV65"/>
<evidence type="ECO:0000313" key="2">
    <source>
        <dbReference type="EMBL" id="CAM74522.1"/>
    </source>
</evidence>
<dbReference type="RefSeq" id="WP_106003599.1">
    <property type="nucleotide sequence ID" value="NZ_CP027527.1"/>
</dbReference>
<gene>
    <name evidence="2" type="ORF">MGR_2821</name>
</gene>
<dbReference type="SUPFAM" id="SSF53335">
    <property type="entry name" value="S-adenosyl-L-methionine-dependent methyltransferases"/>
    <property type="match status" value="1"/>
</dbReference>
<dbReference type="Gene3D" id="3.40.50.150">
    <property type="entry name" value="Vaccinia Virus protein VP39"/>
    <property type="match status" value="1"/>
</dbReference>
<keyword evidence="1" id="KW-0472">Membrane</keyword>
<name>A4TV65_9PROT</name>
<dbReference type="InterPro" id="IPR029063">
    <property type="entry name" value="SAM-dependent_MTases_sf"/>
</dbReference>
<dbReference type="EMBL" id="CU459003">
    <property type="protein sequence ID" value="CAM74522.1"/>
    <property type="molecule type" value="Genomic_DNA"/>
</dbReference>
<keyword evidence="1" id="KW-0812">Transmembrane</keyword>
<proteinExistence type="predicted"/>
<protein>
    <submittedName>
        <fullName evidence="2">Membrane protein</fullName>
    </submittedName>
</protein>
<dbReference type="Pfam" id="PF13489">
    <property type="entry name" value="Methyltransf_23"/>
    <property type="match status" value="1"/>
</dbReference>
<organism evidence="2">
    <name type="scientific">Magnetospirillum gryphiswaldense</name>
    <dbReference type="NCBI Taxonomy" id="55518"/>
    <lineage>
        <taxon>Bacteria</taxon>
        <taxon>Pseudomonadati</taxon>
        <taxon>Pseudomonadota</taxon>
        <taxon>Alphaproteobacteria</taxon>
        <taxon>Rhodospirillales</taxon>
        <taxon>Rhodospirillaceae</taxon>
        <taxon>Magnetospirillum</taxon>
    </lineage>
</organism>
<reference evidence="2" key="1">
    <citation type="journal article" date="2007" name="J. Bacteriol.">
        <title>Comparative genome analysis of four magnetotactic bacteria reveals a complex set of group-specific genes implicated in magnetosome biomineralization and function.</title>
        <authorList>
            <person name="Richter M."/>
            <person name="Kube M."/>
            <person name="Bazylinski D.A."/>
            <person name="Lombardot T."/>
            <person name="Gloeckner F.O."/>
            <person name="Reinhardt R."/>
            <person name="Schueler D."/>
        </authorList>
    </citation>
    <scope>NUCLEOTIDE SEQUENCE</scope>
    <source>
        <strain evidence="2">MSR-1</strain>
    </source>
</reference>
<keyword evidence="1" id="KW-1133">Transmembrane helix</keyword>
<sequence length="436" mass="48736">MMLTAILSILLVAVYVHAVLPLPFYRIRRGPPVMESPQPLWRRLVAAVAAPRPRLELTVPEFRHLNRLCPEPSRPLVSWRGSRGYYDQDETDTADDAMPAALFRSRLSLLLLPLRVPLDHALTPLVNVITVTAYLLVLAIGWAMLRWTAWRHRAQLAAQPPDLAQAFATHLHEHLEVLVPETGTGPIPVLAEPGYFMFKLAEGRAFREAVSRFGGHHPNCEIGPDDGSISALHLAAIDRLDHGLNTNPCPLAANAKPYGDMRLGFIEDAPFPAASLAEIYLIHVVDHIPDLDTAMAALAAMLQPGGRLIFSGLSHDFSGWWLEQACAAGCVWNNWPLDRYAQLCQAHGLEMEWARYCQPFPASLVWKATYGFAMKTRAWAILGGWLGATAGRRRLARRLLRQYWLDVYRLEDHLLARTGRGLNFIIVARRSDTARS</sequence>